<sequence length="81" mass="9476">MKISVQISYYPLGEKEFKKIINKFIQHLKDKDVEINFSIMSSTISGDKEIVLKIIDELIELYFSRFNSILDLKFSNSCPKL</sequence>
<evidence type="ECO:0000259" key="1">
    <source>
        <dbReference type="Pfam" id="PF01910"/>
    </source>
</evidence>
<protein>
    <recommendedName>
        <fullName evidence="1">Thiamine-binding protein domain-containing protein</fullName>
    </recommendedName>
</protein>
<organism evidence="2 3">
    <name type="scientific">Candidatus Mcinerneyibacterium aminivorans</name>
    <dbReference type="NCBI Taxonomy" id="2703815"/>
    <lineage>
        <taxon>Bacteria</taxon>
        <taxon>Candidatus Macinerneyibacteriota</taxon>
        <taxon>Candidatus Mcinerneyibacteria</taxon>
        <taxon>Candidatus Mcinerneyibacteriales</taxon>
        <taxon>Candidatus Mcinerneyibacteriaceae</taxon>
        <taxon>Candidatus Mcinerneyibacterium</taxon>
    </lineage>
</organism>
<keyword evidence="3" id="KW-1185">Reference proteome</keyword>
<evidence type="ECO:0000313" key="3">
    <source>
        <dbReference type="Proteomes" id="UP000324143"/>
    </source>
</evidence>
<evidence type="ECO:0000313" key="2">
    <source>
        <dbReference type="EMBL" id="TYB31618.1"/>
    </source>
</evidence>
<dbReference type="InterPro" id="IPR002767">
    <property type="entry name" value="Thiamine_BP"/>
</dbReference>
<dbReference type="Gene3D" id="3.30.70.930">
    <property type="match status" value="1"/>
</dbReference>
<gene>
    <name evidence="2" type="ORF">FXF47_03205</name>
</gene>
<proteinExistence type="predicted"/>
<comment type="caution">
    <text evidence="2">The sequence shown here is derived from an EMBL/GenBank/DDBJ whole genome shotgun (WGS) entry which is preliminary data.</text>
</comment>
<dbReference type="Proteomes" id="UP000324143">
    <property type="component" value="Unassembled WGS sequence"/>
</dbReference>
<dbReference type="InterPro" id="IPR029756">
    <property type="entry name" value="MTH1187/YkoF-like"/>
</dbReference>
<name>A0A5D0MK82_9BACT</name>
<dbReference type="SUPFAM" id="SSF89957">
    <property type="entry name" value="MTH1187/YkoF-like"/>
    <property type="match status" value="1"/>
</dbReference>
<dbReference type="AlphaFoldDB" id="A0A5D0MK82"/>
<accession>A0A5D0MK82</accession>
<dbReference type="EMBL" id="VSIX01000032">
    <property type="protein sequence ID" value="TYB31618.1"/>
    <property type="molecule type" value="Genomic_DNA"/>
</dbReference>
<reference evidence="2" key="1">
    <citation type="submission" date="2019-08" db="EMBL/GenBank/DDBJ databases">
        <title>Genomic characterization of a novel candidate phylum (ARYD3) from a high temperature, high salinity tertiary oil reservoir in north central Oklahoma, USA.</title>
        <authorList>
            <person name="Youssef N.H."/>
            <person name="Yadav A."/>
            <person name="Elshahed M.S."/>
        </authorList>
    </citation>
    <scope>NUCLEOTIDE SEQUENCE [LARGE SCALE GENOMIC DNA]</scope>
    <source>
        <strain evidence="2">ARYD3</strain>
    </source>
</reference>
<dbReference type="Pfam" id="PF01910">
    <property type="entry name" value="Thiamine_BP"/>
    <property type="match status" value="1"/>
</dbReference>
<feature type="domain" description="Thiamine-binding protein" evidence="1">
    <location>
        <begin position="5"/>
        <end position="64"/>
    </location>
</feature>